<organism evidence="1 2">
    <name type="scientific">Caerostris extrusa</name>
    <name type="common">Bark spider</name>
    <name type="synonym">Caerostris bankana</name>
    <dbReference type="NCBI Taxonomy" id="172846"/>
    <lineage>
        <taxon>Eukaryota</taxon>
        <taxon>Metazoa</taxon>
        <taxon>Ecdysozoa</taxon>
        <taxon>Arthropoda</taxon>
        <taxon>Chelicerata</taxon>
        <taxon>Arachnida</taxon>
        <taxon>Araneae</taxon>
        <taxon>Araneomorphae</taxon>
        <taxon>Entelegynae</taxon>
        <taxon>Araneoidea</taxon>
        <taxon>Araneidae</taxon>
        <taxon>Caerostris</taxon>
    </lineage>
</organism>
<evidence type="ECO:0000313" key="1">
    <source>
        <dbReference type="EMBL" id="GIX86612.1"/>
    </source>
</evidence>
<dbReference type="Proteomes" id="UP001054945">
    <property type="component" value="Unassembled WGS sequence"/>
</dbReference>
<accession>A0AAV4NP64</accession>
<dbReference type="AlphaFoldDB" id="A0AAV4NP64"/>
<name>A0AAV4NP64_CAEEX</name>
<sequence>MYDPKKRGKEVLRCRCLFRFIGAEENAAASCCAVLWCANALRVLIVKCITIHRPISVSFRKKMAFISHSGSLFDRAKKLRQP</sequence>
<keyword evidence="2" id="KW-1185">Reference proteome</keyword>
<comment type="caution">
    <text evidence="1">The sequence shown here is derived from an EMBL/GenBank/DDBJ whole genome shotgun (WGS) entry which is preliminary data.</text>
</comment>
<reference evidence="1 2" key="1">
    <citation type="submission" date="2021-06" db="EMBL/GenBank/DDBJ databases">
        <title>Caerostris extrusa draft genome.</title>
        <authorList>
            <person name="Kono N."/>
            <person name="Arakawa K."/>
        </authorList>
    </citation>
    <scope>NUCLEOTIDE SEQUENCE [LARGE SCALE GENOMIC DNA]</scope>
</reference>
<evidence type="ECO:0000313" key="2">
    <source>
        <dbReference type="Proteomes" id="UP001054945"/>
    </source>
</evidence>
<gene>
    <name evidence="1" type="ORF">CEXT_587841</name>
</gene>
<proteinExistence type="predicted"/>
<protein>
    <submittedName>
        <fullName evidence="1">Uncharacterized protein</fullName>
    </submittedName>
</protein>
<dbReference type="EMBL" id="BPLR01003603">
    <property type="protein sequence ID" value="GIX86612.1"/>
    <property type="molecule type" value="Genomic_DNA"/>
</dbReference>